<keyword evidence="3 10" id="KW-0328">Glycosyltransferase</keyword>
<evidence type="ECO:0000313" key="10">
    <source>
        <dbReference type="EMBL" id="MDB9540785.1"/>
    </source>
</evidence>
<dbReference type="PANTHER" id="PTHR33908:SF11">
    <property type="entry name" value="MEMBRANE PROTEIN"/>
    <property type="match status" value="1"/>
</dbReference>
<dbReference type="PANTHER" id="PTHR33908">
    <property type="entry name" value="MANNOSYLTRANSFERASE YKCB-RELATED"/>
    <property type="match status" value="1"/>
</dbReference>
<evidence type="ECO:0000256" key="1">
    <source>
        <dbReference type="ARBA" id="ARBA00004651"/>
    </source>
</evidence>
<feature type="transmembrane region" description="Helical" evidence="8">
    <location>
        <begin position="307"/>
        <end position="326"/>
    </location>
</feature>
<comment type="caution">
    <text evidence="10">The sequence shown here is derived from an EMBL/GenBank/DDBJ whole genome shotgun (WGS) entry which is preliminary data.</text>
</comment>
<dbReference type="Proteomes" id="UP001212499">
    <property type="component" value="Unassembled WGS sequence"/>
</dbReference>
<feature type="domain" description="Glycosyltransferase RgtA/B/C/D-like" evidence="9">
    <location>
        <begin position="54"/>
        <end position="197"/>
    </location>
</feature>
<dbReference type="EMBL" id="JAQMUH010000158">
    <property type="protein sequence ID" value="MDB9540785.1"/>
    <property type="molecule type" value="Genomic_DNA"/>
</dbReference>
<dbReference type="EC" id="2.4.-.-" evidence="10"/>
<evidence type="ECO:0000259" key="9">
    <source>
        <dbReference type="Pfam" id="PF13231"/>
    </source>
</evidence>
<evidence type="ECO:0000256" key="3">
    <source>
        <dbReference type="ARBA" id="ARBA00022676"/>
    </source>
</evidence>
<comment type="subcellular location">
    <subcellularLocation>
        <location evidence="1">Cell membrane</location>
        <topology evidence="1">Multi-pass membrane protein</topology>
    </subcellularLocation>
</comment>
<protein>
    <submittedName>
        <fullName evidence="10">Glycosyltransferase family 39 protein</fullName>
        <ecNumber evidence="10">2.4.-.-</ecNumber>
    </submittedName>
</protein>
<organism evidence="10 11">
    <name type="scientific">Anabaenopsis arnoldii</name>
    <dbReference type="NCBI Taxonomy" id="2152938"/>
    <lineage>
        <taxon>Bacteria</taxon>
        <taxon>Bacillati</taxon>
        <taxon>Cyanobacteriota</taxon>
        <taxon>Cyanophyceae</taxon>
        <taxon>Nostocales</taxon>
        <taxon>Nodulariaceae</taxon>
        <taxon>Anabaenopsis</taxon>
    </lineage>
</organism>
<feature type="transmembrane region" description="Helical" evidence="8">
    <location>
        <begin position="74"/>
        <end position="95"/>
    </location>
</feature>
<evidence type="ECO:0000256" key="7">
    <source>
        <dbReference type="ARBA" id="ARBA00023136"/>
    </source>
</evidence>
<keyword evidence="4 10" id="KW-0808">Transferase</keyword>
<keyword evidence="6 8" id="KW-1133">Transmembrane helix</keyword>
<sequence length="493" mass="56580">MRYWHLCIITLFTLFFRLPFFFRSTFNWDESTFILMGQSILNGNLPYVEIWDLKPPLAFFSYALPILAFGKSIISIRLFGTICVIISAILTYYICRCVWGRKLSLLAAIIFVILTGPLMDGKSTMTEHIAIVPLLGSLALLLKELKLSNLKFFIVGLLMGTACMIRLNLAYVALILGLYIAARSINNFNLHYKCLLSIFAYGIGCLIPFIVLFLPYIATNNFALFKAAVIDASLAYSHSQIPFWQIIFKQIYDIWGIIFLIGCYQIILIIKQQKKYSQQRNKFIYLLIYFFGTEWSILNSGAAHSHYMIQLAPFFALVLASWLMKILDLNLKAGYFILIVTLMLTVTPSLNEYKTIGVRLVTQQSILYGKEYDLAKYLAEQGGSDITAYMMDHHLVYWLLNLKPPTKIVTHPSNISKEYLLRVLQGPTANTNQALLEVLAQKPEFIVKKENVWYLQSHPEAIALLEKTLKTDYTLLRNMETTQIYRKISEVKQ</sequence>
<evidence type="ECO:0000256" key="5">
    <source>
        <dbReference type="ARBA" id="ARBA00022692"/>
    </source>
</evidence>
<reference evidence="10 11" key="1">
    <citation type="submission" date="2023-01" db="EMBL/GenBank/DDBJ databases">
        <title>Genomes from the Australian National Cyanobacteria Reference Collection.</title>
        <authorList>
            <person name="Willis A."/>
            <person name="Lee E.M.F."/>
        </authorList>
    </citation>
    <scope>NUCLEOTIDE SEQUENCE [LARGE SCALE GENOMIC DNA]</scope>
    <source>
        <strain evidence="10 11">CS-1033</strain>
    </source>
</reference>
<feature type="transmembrane region" description="Helical" evidence="8">
    <location>
        <begin position="333"/>
        <end position="350"/>
    </location>
</feature>
<name>A0ABT5AWR4_9CYAN</name>
<dbReference type="Pfam" id="PF13231">
    <property type="entry name" value="PMT_2"/>
    <property type="match status" value="1"/>
</dbReference>
<keyword evidence="2" id="KW-1003">Cell membrane</keyword>
<dbReference type="InterPro" id="IPR050297">
    <property type="entry name" value="LipidA_mod_glycosyltrf_83"/>
</dbReference>
<feature type="transmembrane region" description="Helical" evidence="8">
    <location>
        <begin position="102"/>
        <end position="119"/>
    </location>
</feature>
<evidence type="ECO:0000313" key="11">
    <source>
        <dbReference type="Proteomes" id="UP001212499"/>
    </source>
</evidence>
<evidence type="ECO:0000256" key="6">
    <source>
        <dbReference type="ARBA" id="ARBA00022989"/>
    </source>
</evidence>
<keyword evidence="7 8" id="KW-0472">Membrane</keyword>
<feature type="transmembrane region" description="Helical" evidence="8">
    <location>
        <begin position="254"/>
        <end position="271"/>
    </location>
</feature>
<evidence type="ECO:0000256" key="2">
    <source>
        <dbReference type="ARBA" id="ARBA00022475"/>
    </source>
</evidence>
<feature type="transmembrane region" description="Helical" evidence="8">
    <location>
        <begin position="283"/>
        <end position="301"/>
    </location>
</feature>
<gene>
    <name evidence="10" type="ORF">PN457_14170</name>
</gene>
<evidence type="ECO:0000256" key="4">
    <source>
        <dbReference type="ARBA" id="ARBA00022679"/>
    </source>
</evidence>
<dbReference type="InterPro" id="IPR038731">
    <property type="entry name" value="RgtA/B/C-like"/>
</dbReference>
<proteinExistence type="predicted"/>
<dbReference type="GO" id="GO:0016757">
    <property type="term" value="F:glycosyltransferase activity"/>
    <property type="evidence" value="ECO:0007669"/>
    <property type="project" value="UniProtKB-KW"/>
</dbReference>
<keyword evidence="5 8" id="KW-0812">Transmembrane</keyword>
<feature type="transmembrane region" description="Helical" evidence="8">
    <location>
        <begin position="194"/>
        <end position="218"/>
    </location>
</feature>
<dbReference type="RefSeq" id="WP_271734037.1">
    <property type="nucleotide sequence ID" value="NZ_JANQDP010000165.1"/>
</dbReference>
<accession>A0ABT5AWR4</accession>
<feature type="transmembrane region" description="Helical" evidence="8">
    <location>
        <begin position="152"/>
        <end position="182"/>
    </location>
</feature>
<keyword evidence="11" id="KW-1185">Reference proteome</keyword>
<evidence type="ECO:0000256" key="8">
    <source>
        <dbReference type="SAM" id="Phobius"/>
    </source>
</evidence>